<dbReference type="InterPro" id="IPR028259">
    <property type="entry name" value="AP2-like_int_N"/>
</dbReference>
<organism evidence="6 7">
    <name type="scientific">Apilactobacillus kunkeei</name>
    <dbReference type="NCBI Taxonomy" id="148814"/>
    <lineage>
        <taxon>Bacteria</taxon>
        <taxon>Bacillati</taxon>
        <taxon>Bacillota</taxon>
        <taxon>Bacilli</taxon>
        <taxon>Lactobacillales</taxon>
        <taxon>Lactobacillaceae</taxon>
        <taxon>Apilactobacillus</taxon>
    </lineage>
</organism>
<dbReference type="InterPro" id="IPR011010">
    <property type="entry name" value="DNA_brk_join_enz"/>
</dbReference>
<dbReference type="EMBL" id="CP012920">
    <property type="protein sequence ID" value="ALJ30808.1"/>
    <property type="molecule type" value="Genomic_DNA"/>
</dbReference>
<evidence type="ECO:0000256" key="3">
    <source>
        <dbReference type="ARBA" id="ARBA00023125"/>
    </source>
</evidence>
<dbReference type="GO" id="GO:0003677">
    <property type="term" value="F:DNA binding"/>
    <property type="evidence" value="ECO:0007669"/>
    <property type="project" value="UniProtKB-KW"/>
</dbReference>
<accession>A0AAC8WB34</accession>
<dbReference type="InterPro" id="IPR050090">
    <property type="entry name" value="Tyrosine_recombinase_XerCD"/>
</dbReference>
<name>A0AAC8WB34_9LACO</name>
<dbReference type="InterPro" id="IPR010998">
    <property type="entry name" value="Integrase_recombinase_N"/>
</dbReference>
<dbReference type="Pfam" id="PF14657">
    <property type="entry name" value="Arm-DNA-bind_4"/>
    <property type="match status" value="1"/>
</dbReference>
<dbReference type="GO" id="GO:0006310">
    <property type="term" value="P:DNA recombination"/>
    <property type="evidence" value="ECO:0007669"/>
    <property type="project" value="UniProtKB-KW"/>
</dbReference>
<dbReference type="Gene3D" id="1.10.150.130">
    <property type="match status" value="1"/>
</dbReference>
<keyword evidence="3" id="KW-0238">DNA-binding</keyword>
<evidence type="ECO:0000256" key="4">
    <source>
        <dbReference type="ARBA" id="ARBA00023172"/>
    </source>
</evidence>
<dbReference type="Pfam" id="PF14659">
    <property type="entry name" value="Phage_int_SAM_3"/>
    <property type="match status" value="1"/>
</dbReference>
<evidence type="ECO:0000259" key="5">
    <source>
        <dbReference type="PROSITE" id="PS51898"/>
    </source>
</evidence>
<dbReference type="PANTHER" id="PTHR30349">
    <property type="entry name" value="PHAGE INTEGRASE-RELATED"/>
    <property type="match status" value="1"/>
</dbReference>
<protein>
    <submittedName>
        <fullName evidence="6">Integrase</fullName>
    </submittedName>
</protein>
<comment type="similarity">
    <text evidence="1">Belongs to the 'phage' integrase family.</text>
</comment>
<proteinExistence type="inferred from homology"/>
<dbReference type="Proteomes" id="UP000067203">
    <property type="component" value="Chromosome"/>
</dbReference>
<sequence>MFIKKYKLKNGELRYKFGIYTGIDKQTGRKTNTTRSGFKTKKEAVLAASKLEIELSEGKIEKPKDIKYGDVYQEWLPAYENTVRESTLLSTTNIFKNHILNHFSDKKINTITVSEIQTIVNKWFDIAPVNFKKWFYYTGKIFEYAIKMGYLDKNPCRLVTLPKNKKEFAEKKLLFWDKRQLDTFFKCLYDMDDDKKFVFFRLLAFSGMRRGECLALTWEDINFKENTIDINKTISQGINRYQVINPPKTKKSMRKIIMDQKTMDYLYKWKMEQRKQMLNYGFNTLNKKQMLFTTRNNTMLPLSAPSKWLKLVIAKYDLPSIKIHGFRHSHASALFASGATIKEVQERLGHEDAQTTLNVYTHVTSNQNKDVVVKLESYLGF</sequence>
<dbReference type="InterPro" id="IPR004107">
    <property type="entry name" value="Integrase_SAM-like_N"/>
</dbReference>
<dbReference type="PROSITE" id="PS51898">
    <property type="entry name" value="TYR_RECOMBINASE"/>
    <property type="match status" value="1"/>
</dbReference>
<evidence type="ECO:0000256" key="1">
    <source>
        <dbReference type="ARBA" id="ARBA00008857"/>
    </source>
</evidence>
<dbReference type="GO" id="GO:0015074">
    <property type="term" value="P:DNA integration"/>
    <property type="evidence" value="ECO:0007669"/>
    <property type="project" value="UniProtKB-KW"/>
</dbReference>
<feature type="domain" description="Tyr recombinase" evidence="5">
    <location>
        <begin position="171"/>
        <end position="373"/>
    </location>
</feature>
<dbReference type="Gene3D" id="1.10.443.10">
    <property type="entry name" value="Intergrase catalytic core"/>
    <property type="match status" value="1"/>
</dbReference>
<dbReference type="InterPro" id="IPR013762">
    <property type="entry name" value="Integrase-like_cat_sf"/>
</dbReference>
<evidence type="ECO:0000313" key="6">
    <source>
        <dbReference type="EMBL" id="ALJ30808.1"/>
    </source>
</evidence>
<reference evidence="7" key="1">
    <citation type="submission" date="2015-10" db="EMBL/GenBank/DDBJ databases">
        <title>Bioinformatic analysis of the first complete genome sequence of Lactobacillus kunkeei strain MP2, an Apis mellifera gut isolate.</title>
        <authorList>
            <person name="Asenjo F."/>
            <person name="Olmos A."/>
            <person name="Henriquez-Piskulich P."/>
            <person name="Aldea P."/>
            <person name="Ugalde J.A."/>
            <person name="Trombert A.N."/>
        </authorList>
    </citation>
    <scope>NUCLEOTIDE SEQUENCE [LARGE SCALE GENOMIC DNA]</scope>
    <source>
        <strain evidence="7">MP2</strain>
    </source>
</reference>
<keyword evidence="2" id="KW-0229">DNA integration</keyword>
<dbReference type="Pfam" id="PF00589">
    <property type="entry name" value="Phage_integrase"/>
    <property type="match status" value="1"/>
</dbReference>
<evidence type="ECO:0000313" key="7">
    <source>
        <dbReference type="Proteomes" id="UP000067203"/>
    </source>
</evidence>
<gene>
    <name evidence="6" type="ORF">APS55_00500</name>
</gene>
<dbReference type="CDD" id="cd01189">
    <property type="entry name" value="INT_ICEBs1_C_like"/>
    <property type="match status" value="1"/>
</dbReference>
<reference evidence="6 7" key="2">
    <citation type="journal article" date="2016" name="PeerJ">
        <title>Genome sequencing and analysis of the first complete genome of Lactobacillus kunkeei strain MP2, an Apis mellifera gut isolate.</title>
        <authorList>
            <person name="Asenjo F."/>
            <person name="Olmos A."/>
            <person name="Henriquez-Piskulich P."/>
            <person name="Polanco V."/>
            <person name="Aldea P."/>
            <person name="Ugalde J.A."/>
            <person name="Trombert A.N."/>
        </authorList>
    </citation>
    <scope>NUCLEOTIDE SEQUENCE [LARGE SCALE GENOMIC DNA]</scope>
    <source>
        <strain evidence="6 7">MP2</strain>
    </source>
</reference>
<dbReference type="AlphaFoldDB" id="A0AAC8WB34"/>
<dbReference type="PANTHER" id="PTHR30349:SF64">
    <property type="entry name" value="PROPHAGE INTEGRASE INTD-RELATED"/>
    <property type="match status" value="1"/>
</dbReference>
<dbReference type="SUPFAM" id="SSF56349">
    <property type="entry name" value="DNA breaking-rejoining enzymes"/>
    <property type="match status" value="1"/>
</dbReference>
<dbReference type="InterPro" id="IPR002104">
    <property type="entry name" value="Integrase_catalytic"/>
</dbReference>
<dbReference type="KEGG" id="lku:APS55_00500"/>
<dbReference type="RefSeq" id="WP_034532553.1">
    <property type="nucleotide sequence ID" value="NZ_CP012920.1"/>
</dbReference>
<keyword evidence="4" id="KW-0233">DNA recombination</keyword>
<evidence type="ECO:0000256" key="2">
    <source>
        <dbReference type="ARBA" id="ARBA00022908"/>
    </source>
</evidence>